<dbReference type="Proteomes" id="UP000036403">
    <property type="component" value="Unassembled WGS sequence"/>
</dbReference>
<keyword evidence="4" id="KW-1185">Reference proteome</keyword>
<dbReference type="GO" id="GO:0005524">
    <property type="term" value="F:ATP binding"/>
    <property type="evidence" value="ECO:0007669"/>
    <property type="project" value="UniProtKB-KW"/>
</dbReference>
<keyword evidence="1" id="KW-0547">Nucleotide-binding</keyword>
<dbReference type="PANTHER" id="PTHR10492:SF57">
    <property type="entry name" value="ATP-DEPENDENT DNA HELICASE"/>
    <property type="match status" value="1"/>
</dbReference>
<dbReference type="InterPro" id="IPR010285">
    <property type="entry name" value="DNA_helicase_pif1-like_DEAD"/>
</dbReference>
<gene>
    <name evidence="3" type="ORF">RF55_16182</name>
</gene>
<dbReference type="STRING" id="67767.A0A0J7K4T3"/>
<reference evidence="3 4" key="1">
    <citation type="submission" date="2015-04" db="EMBL/GenBank/DDBJ databases">
        <title>Lasius niger genome sequencing.</title>
        <authorList>
            <person name="Konorov E.A."/>
            <person name="Nikitin M.A."/>
            <person name="Kirill M.V."/>
            <person name="Chang P."/>
        </authorList>
    </citation>
    <scope>NUCLEOTIDE SEQUENCE [LARGE SCALE GENOMIC DNA]</scope>
    <source>
        <tissue evidence="3">Whole</tissue>
    </source>
</reference>
<sequence>MSNPLELWNAFRTHLCDDILHRVRQETNNSEIQFTEEIFNEGLILLEDIVFTLGEKRLKEFGLPEPQRNNSNIDNLLYLRETTYNIDELQAYLQENEVKLNTEQKIVYDEIMNSVEDNKGNIYFIDAPGGTGKTFVTSLILAKIRSQKKIAIAVASSGIAATLLSGGRTAHSTFKLPLNVSLDQNSVCSLRKNSNTGKLLRQASLIVWDECTMSHKSHIDAVNRTLKDLRTSEKVMGGITLVFTGDFRQTLPVVPKGTRADIIKVCMKKSEIWQHVQKLRLNINMRVHLREDQNLEQFAQYLLKIGDGCISITQNGYINISDNVGTCVRTIDQIIDNVYPDIENLPQKETNWLCERAIVTAKNKAAEEINEAVSRKVTTEYETYKSIDTMVNGDEAIHYPIEFLNSLKPLGLPLHELRLKVGTP</sequence>
<dbReference type="PaxDb" id="67767-A0A0J7K4T3"/>
<dbReference type="GO" id="GO:0016887">
    <property type="term" value="F:ATP hydrolysis activity"/>
    <property type="evidence" value="ECO:0007669"/>
    <property type="project" value="RHEA"/>
</dbReference>
<dbReference type="GO" id="GO:0043139">
    <property type="term" value="F:5'-3' DNA helicase activity"/>
    <property type="evidence" value="ECO:0007669"/>
    <property type="project" value="UniProtKB-EC"/>
</dbReference>
<dbReference type="AlphaFoldDB" id="A0A0J7K4T3"/>
<dbReference type="Gene3D" id="3.40.50.300">
    <property type="entry name" value="P-loop containing nucleotide triphosphate hydrolases"/>
    <property type="match status" value="1"/>
</dbReference>
<comment type="catalytic activity">
    <reaction evidence="1">
        <text>ATP + H2O = ADP + phosphate + H(+)</text>
        <dbReference type="Rhea" id="RHEA:13065"/>
        <dbReference type="ChEBI" id="CHEBI:15377"/>
        <dbReference type="ChEBI" id="CHEBI:15378"/>
        <dbReference type="ChEBI" id="CHEBI:30616"/>
        <dbReference type="ChEBI" id="CHEBI:43474"/>
        <dbReference type="ChEBI" id="CHEBI:456216"/>
        <dbReference type="EC" id="5.6.2.3"/>
    </reaction>
</comment>
<dbReference type="GO" id="GO:0000723">
    <property type="term" value="P:telomere maintenance"/>
    <property type="evidence" value="ECO:0007669"/>
    <property type="project" value="InterPro"/>
</dbReference>
<organism evidence="3 4">
    <name type="scientific">Lasius niger</name>
    <name type="common">Black garden ant</name>
    <dbReference type="NCBI Taxonomy" id="67767"/>
    <lineage>
        <taxon>Eukaryota</taxon>
        <taxon>Metazoa</taxon>
        <taxon>Ecdysozoa</taxon>
        <taxon>Arthropoda</taxon>
        <taxon>Hexapoda</taxon>
        <taxon>Insecta</taxon>
        <taxon>Pterygota</taxon>
        <taxon>Neoptera</taxon>
        <taxon>Endopterygota</taxon>
        <taxon>Hymenoptera</taxon>
        <taxon>Apocrita</taxon>
        <taxon>Aculeata</taxon>
        <taxon>Formicoidea</taxon>
        <taxon>Formicidae</taxon>
        <taxon>Formicinae</taxon>
        <taxon>Lasius</taxon>
        <taxon>Lasius</taxon>
    </lineage>
</organism>
<dbReference type="OrthoDB" id="10050779at2759"/>
<evidence type="ECO:0000259" key="2">
    <source>
        <dbReference type="Pfam" id="PF05970"/>
    </source>
</evidence>
<evidence type="ECO:0000313" key="3">
    <source>
        <dbReference type="EMBL" id="KMQ85337.1"/>
    </source>
</evidence>
<evidence type="ECO:0000256" key="1">
    <source>
        <dbReference type="RuleBase" id="RU363044"/>
    </source>
</evidence>
<keyword evidence="1" id="KW-0233">DNA recombination</keyword>
<dbReference type="EMBL" id="LBMM01014082">
    <property type="protein sequence ID" value="KMQ85337.1"/>
    <property type="molecule type" value="Genomic_DNA"/>
</dbReference>
<comment type="caution">
    <text evidence="3">The sequence shown here is derived from an EMBL/GenBank/DDBJ whole genome shotgun (WGS) entry which is preliminary data.</text>
</comment>
<dbReference type="GO" id="GO:0006281">
    <property type="term" value="P:DNA repair"/>
    <property type="evidence" value="ECO:0007669"/>
    <property type="project" value="UniProtKB-KW"/>
</dbReference>
<comment type="cofactor">
    <cofactor evidence="1">
        <name>Mg(2+)</name>
        <dbReference type="ChEBI" id="CHEBI:18420"/>
    </cofactor>
</comment>
<keyword evidence="1" id="KW-0234">DNA repair</keyword>
<dbReference type="Pfam" id="PF05970">
    <property type="entry name" value="PIF1"/>
    <property type="match status" value="1"/>
</dbReference>
<feature type="domain" description="DNA helicase Pif1-like DEAD-box helicase" evidence="2">
    <location>
        <begin position="99"/>
        <end position="314"/>
    </location>
</feature>
<evidence type="ECO:0000313" key="4">
    <source>
        <dbReference type="Proteomes" id="UP000036403"/>
    </source>
</evidence>
<keyword evidence="1" id="KW-0227">DNA damage</keyword>
<proteinExistence type="inferred from homology"/>
<name>A0A0J7K4T3_LASNI</name>
<dbReference type="GO" id="GO:0006310">
    <property type="term" value="P:DNA recombination"/>
    <property type="evidence" value="ECO:0007669"/>
    <property type="project" value="UniProtKB-KW"/>
</dbReference>
<accession>A0A0J7K4T3</accession>
<keyword evidence="1" id="KW-0067">ATP-binding</keyword>
<protein>
    <recommendedName>
        <fullName evidence="1">ATP-dependent DNA helicase</fullName>
        <ecNumber evidence="1">5.6.2.3</ecNumber>
    </recommendedName>
</protein>
<dbReference type="EC" id="5.6.2.3" evidence="1"/>
<dbReference type="InterPro" id="IPR027417">
    <property type="entry name" value="P-loop_NTPase"/>
</dbReference>
<keyword evidence="1 3" id="KW-0347">Helicase</keyword>
<dbReference type="PANTHER" id="PTHR10492">
    <property type="match status" value="1"/>
</dbReference>
<comment type="similarity">
    <text evidence="1">Belongs to the helicase family.</text>
</comment>
<dbReference type="SUPFAM" id="SSF52540">
    <property type="entry name" value="P-loop containing nucleoside triphosphate hydrolases"/>
    <property type="match status" value="1"/>
</dbReference>
<keyword evidence="1" id="KW-0378">Hydrolase</keyword>